<dbReference type="InterPro" id="IPR001478">
    <property type="entry name" value="PDZ"/>
</dbReference>
<evidence type="ECO:0000313" key="10">
    <source>
        <dbReference type="Proteomes" id="UP001237642"/>
    </source>
</evidence>
<dbReference type="PANTHER" id="PTHR32060:SF31">
    <property type="entry name" value="CARBOXYL-TERMINAL-PROCESSING PEPTIDASE 1, CHLOROPLASTIC"/>
    <property type="match status" value="1"/>
</dbReference>
<evidence type="ECO:0000256" key="7">
    <source>
        <dbReference type="SAM" id="MobiDB-lite"/>
    </source>
</evidence>
<dbReference type="InterPro" id="IPR029045">
    <property type="entry name" value="ClpP/crotonase-like_dom_sf"/>
</dbReference>
<protein>
    <recommendedName>
        <fullName evidence="6">C-terminal processing peptidase</fullName>
        <ecNumber evidence="6">3.4.21.102</ecNumber>
    </recommendedName>
</protein>
<dbReference type="EMBL" id="JAUIZM010000005">
    <property type="protein sequence ID" value="KAK1382089.1"/>
    <property type="molecule type" value="Genomic_DNA"/>
</dbReference>
<feature type="compositionally biased region" description="Basic and acidic residues" evidence="7">
    <location>
        <begin position="36"/>
        <end position="47"/>
    </location>
</feature>
<keyword evidence="4" id="KW-0720">Serine protease</keyword>
<evidence type="ECO:0000259" key="8">
    <source>
        <dbReference type="PROSITE" id="PS50106"/>
    </source>
</evidence>
<evidence type="ECO:0000256" key="3">
    <source>
        <dbReference type="ARBA" id="ARBA00022801"/>
    </source>
</evidence>
<organism evidence="9 10">
    <name type="scientific">Heracleum sosnowskyi</name>
    <dbReference type="NCBI Taxonomy" id="360622"/>
    <lineage>
        <taxon>Eukaryota</taxon>
        <taxon>Viridiplantae</taxon>
        <taxon>Streptophyta</taxon>
        <taxon>Embryophyta</taxon>
        <taxon>Tracheophyta</taxon>
        <taxon>Spermatophyta</taxon>
        <taxon>Magnoliopsida</taxon>
        <taxon>eudicotyledons</taxon>
        <taxon>Gunneridae</taxon>
        <taxon>Pentapetalae</taxon>
        <taxon>asterids</taxon>
        <taxon>campanulids</taxon>
        <taxon>Apiales</taxon>
        <taxon>Apiaceae</taxon>
        <taxon>Apioideae</taxon>
        <taxon>apioid superclade</taxon>
        <taxon>Tordylieae</taxon>
        <taxon>Tordyliinae</taxon>
        <taxon>Heracleum</taxon>
    </lineage>
</organism>
<keyword evidence="2" id="KW-0645">Protease</keyword>
<comment type="caution">
    <text evidence="9">The sequence shown here is derived from an EMBL/GenBank/DDBJ whole genome shotgun (WGS) entry which is preliminary data.</text>
</comment>
<dbReference type="NCBIfam" id="TIGR00225">
    <property type="entry name" value="prc"/>
    <property type="match status" value="1"/>
</dbReference>
<dbReference type="Gene3D" id="3.30.750.44">
    <property type="match status" value="1"/>
</dbReference>
<dbReference type="Pfam" id="PF17820">
    <property type="entry name" value="PDZ_6"/>
    <property type="match status" value="1"/>
</dbReference>
<dbReference type="SMART" id="SM00228">
    <property type="entry name" value="PDZ"/>
    <property type="match status" value="1"/>
</dbReference>
<gene>
    <name evidence="9" type="ORF">POM88_019824</name>
</gene>
<reference evidence="9" key="1">
    <citation type="submission" date="2023-02" db="EMBL/GenBank/DDBJ databases">
        <title>Genome of toxic invasive species Heracleum sosnowskyi carries increased number of genes despite the absence of recent whole-genome duplications.</title>
        <authorList>
            <person name="Schelkunov M."/>
            <person name="Shtratnikova V."/>
            <person name="Makarenko M."/>
            <person name="Klepikova A."/>
            <person name="Omelchenko D."/>
            <person name="Novikova G."/>
            <person name="Obukhova E."/>
            <person name="Bogdanov V."/>
            <person name="Penin A."/>
            <person name="Logacheva M."/>
        </authorList>
    </citation>
    <scope>NUCLEOTIDE SEQUENCE</scope>
    <source>
        <strain evidence="9">Hsosn_3</strain>
        <tissue evidence="9">Leaf</tissue>
    </source>
</reference>
<dbReference type="FunFam" id="2.30.42.10:FF:000146">
    <property type="entry name" value="Carboxyl-terminal-processing peptidase 1, chloroplastic"/>
    <property type="match status" value="1"/>
</dbReference>
<comment type="similarity">
    <text evidence="1">Belongs to the peptidase S41A family.</text>
</comment>
<sequence length="427" mass="46408">MSIFTSSASLPVSPTKPPPISAVKPTFPLVQSSTEACREEDSEKRDVVNAPELSSNEGVVEQAWEIVNESFLDPSGKRWSPQSWLQKKEDLAGTSIKTGTKAHDIIRRMLASLGDPYTRFLPPPEFSKMARYDMTGIGINLREVPDDNGGAKLKVLGLILDGPAHAAGVQQGDELLSVNGVDVRGKSAFEASSLIQGPSETLVNIMVVKHGNCGPLESFEVERQLVARTPVFYRLEQVEDAATSVGYVRLKEFNALARKDIVTAIQRLQNMGASYFILDLRDNRGGLVQAGIEIAKLFMNQGETVIYTAGRETQYQNNIVADSAPLFTSPVIVLVNKNTASASEIVASALHDNCRAVLVGEKTFGKGLIQSVFELQDGSGVVVTIGKYITPNHLDINGNGIEPDFKKFPGWNEVAQRLTQCHRLQGG</sequence>
<reference evidence="9" key="2">
    <citation type="submission" date="2023-05" db="EMBL/GenBank/DDBJ databases">
        <authorList>
            <person name="Schelkunov M.I."/>
        </authorList>
    </citation>
    <scope>NUCLEOTIDE SEQUENCE</scope>
    <source>
        <strain evidence="9">Hsosn_3</strain>
        <tissue evidence="9">Leaf</tissue>
    </source>
</reference>
<dbReference type="SMART" id="SM00245">
    <property type="entry name" value="TSPc"/>
    <property type="match status" value="1"/>
</dbReference>
<evidence type="ECO:0000256" key="6">
    <source>
        <dbReference type="ARBA" id="ARBA00066637"/>
    </source>
</evidence>
<dbReference type="EC" id="3.4.21.102" evidence="6"/>
<evidence type="ECO:0000313" key="9">
    <source>
        <dbReference type="EMBL" id="KAK1382089.1"/>
    </source>
</evidence>
<dbReference type="FunFam" id="3.90.226.10:FF:000023">
    <property type="entry name" value="Carboxyl-terminal processing protease"/>
    <property type="match status" value="1"/>
</dbReference>
<dbReference type="GO" id="GO:0006508">
    <property type="term" value="P:proteolysis"/>
    <property type="evidence" value="ECO:0007669"/>
    <property type="project" value="UniProtKB-KW"/>
</dbReference>
<dbReference type="SUPFAM" id="SSF52096">
    <property type="entry name" value="ClpP/crotonase"/>
    <property type="match status" value="1"/>
</dbReference>
<dbReference type="Gene3D" id="2.30.42.10">
    <property type="match status" value="1"/>
</dbReference>
<keyword evidence="3" id="KW-0378">Hydrolase</keyword>
<dbReference type="InterPro" id="IPR004447">
    <property type="entry name" value="Peptidase_S41A"/>
</dbReference>
<evidence type="ECO:0000256" key="4">
    <source>
        <dbReference type="ARBA" id="ARBA00022825"/>
    </source>
</evidence>
<dbReference type="SUPFAM" id="SSF50156">
    <property type="entry name" value="PDZ domain-like"/>
    <property type="match status" value="1"/>
</dbReference>
<dbReference type="CDD" id="cd06782">
    <property type="entry name" value="cpPDZ_CPP-like"/>
    <property type="match status" value="1"/>
</dbReference>
<proteinExistence type="inferred from homology"/>
<dbReference type="InterPro" id="IPR036034">
    <property type="entry name" value="PDZ_sf"/>
</dbReference>
<feature type="domain" description="PDZ" evidence="8">
    <location>
        <begin position="126"/>
        <end position="210"/>
    </location>
</feature>
<dbReference type="InterPro" id="IPR005151">
    <property type="entry name" value="Tail-specific_protease"/>
</dbReference>
<keyword evidence="10" id="KW-1185">Reference proteome</keyword>
<dbReference type="Proteomes" id="UP001237642">
    <property type="component" value="Unassembled WGS sequence"/>
</dbReference>
<name>A0AAD8IAD3_9APIA</name>
<dbReference type="GO" id="GO:0004252">
    <property type="term" value="F:serine-type endopeptidase activity"/>
    <property type="evidence" value="ECO:0007669"/>
    <property type="project" value="UniProtKB-EC"/>
</dbReference>
<feature type="region of interest" description="Disordered" evidence="7">
    <location>
        <begin position="1"/>
        <end position="54"/>
    </location>
</feature>
<dbReference type="InterPro" id="IPR041489">
    <property type="entry name" value="PDZ_6"/>
</dbReference>
<evidence type="ECO:0000256" key="1">
    <source>
        <dbReference type="ARBA" id="ARBA00009179"/>
    </source>
</evidence>
<dbReference type="AlphaFoldDB" id="A0AAD8IAD3"/>
<dbReference type="PROSITE" id="PS50106">
    <property type="entry name" value="PDZ"/>
    <property type="match status" value="1"/>
</dbReference>
<evidence type="ECO:0000256" key="2">
    <source>
        <dbReference type="ARBA" id="ARBA00022670"/>
    </source>
</evidence>
<dbReference type="PANTHER" id="PTHR32060">
    <property type="entry name" value="TAIL-SPECIFIC PROTEASE"/>
    <property type="match status" value="1"/>
</dbReference>
<comment type="catalytic activity">
    <reaction evidence="5">
        <text>The enzyme shows specific recognition of a C-terminal tripeptide, Xaa-Yaa-Zaa, in which Xaa is preferably Ala or Leu, Yaa is preferably Ala or Tyr, and Zaa is preferably Ala, but then cleaves at a variable distance from the C-terminus. A typical cleavage is -Ala-Ala-|-Arg-Ala-Ala-Lys-Glu-Asn-Tyr-Ala-Leu-Ala-Ala.</text>
        <dbReference type="EC" id="3.4.21.102"/>
    </reaction>
</comment>
<dbReference type="CDD" id="cd07560">
    <property type="entry name" value="Peptidase_S41_CPP"/>
    <property type="match status" value="1"/>
</dbReference>
<accession>A0AAD8IAD3</accession>
<dbReference type="Pfam" id="PF03572">
    <property type="entry name" value="Peptidase_S41"/>
    <property type="match status" value="1"/>
</dbReference>
<evidence type="ECO:0000256" key="5">
    <source>
        <dbReference type="ARBA" id="ARBA00051784"/>
    </source>
</evidence>
<feature type="compositionally biased region" description="Polar residues" evidence="7">
    <location>
        <begin position="1"/>
        <end position="12"/>
    </location>
</feature>
<dbReference type="Gene3D" id="3.90.226.10">
    <property type="entry name" value="2-enoyl-CoA Hydratase, Chain A, domain 1"/>
    <property type="match status" value="1"/>
</dbReference>